<dbReference type="Pfam" id="PF00072">
    <property type="entry name" value="Response_reg"/>
    <property type="match status" value="1"/>
</dbReference>
<dbReference type="PANTHER" id="PTHR43214:SF43">
    <property type="entry name" value="TWO-COMPONENT RESPONSE REGULATOR"/>
    <property type="match status" value="1"/>
</dbReference>
<evidence type="ECO:0000256" key="2">
    <source>
        <dbReference type="ARBA" id="ARBA00023125"/>
    </source>
</evidence>
<dbReference type="InterPro" id="IPR001789">
    <property type="entry name" value="Sig_transdc_resp-reg_receiver"/>
</dbReference>
<dbReference type="InterPro" id="IPR039420">
    <property type="entry name" value="WalR-like"/>
</dbReference>
<dbReference type="PROSITE" id="PS50110">
    <property type="entry name" value="RESPONSE_REGULATORY"/>
    <property type="match status" value="1"/>
</dbReference>
<evidence type="ECO:0000256" key="1">
    <source>
        <dbReference type="ARBA" id="ARBA00022553"/>
    </source>
</evidence>
<dbReference type="OrthoDB" id="9796655at2"/>
<sequence>MSLNTKRIVIVDDHPSTRDGLVTRVELEPDLEVVGEASDVDEAITVIGRARPNIAVIDVSLKSSSGIDLVKVIKERYPCVKMLVWSMYDDSLYAERAVRAGAMGYINKQQVTDRIIEAIRTIIGGELFLSKEVSARILNRVIAGRASVAAAPIESLSDRELETFRLIGQGITTKEIATAMNLSPKTIETYRSRIKEKLGLDDTTLLTREATQWVLENG</sequence>
<dbReference type="PROSITE" id="PS50043">
    <property type="entry name" value="HTH_LUXR_2"/>
    <property type="match status" value="1"/>
</dbReference>
<dbReference type="Pfam" id="PF00196">
    <property type="entry name" value="GerE"/>
    <property type="match status" value="1"/>
</dbReference>
<dbReference type="InterPro" id="IPR016032">
    <property type="entry name" value="Sig_transdc_resp-reg_C-effctor"/>
</dbReference>
<dbReference type="InterPro" id="IPR000792">
    <property type="entry name" value="Tscrpt_reg_LuxR_C"/>
</dbReference>
<evidence type="ECO:0000256" key="3">
    <source>
        <dbReference type="PROSITE-ProRule" id="PRU00169"/>
    </source>
</evidence>
<dbReference type="PROSITE" id="PS00622">
    <property type="entry name" value="HTH_LUXR_1"/>
    <property type="match status" value="1"/>
</dbReference>
<dbReference type="PRINTS" id="PR00038">
    <property type="entry name" value="HTHLUXR"/>
</dbReference>
<keyword evidence="1 3" id="KW-0597">Phosphoprotein</keyword>
<dbReference type="RefSeq" id="WP_146537148.1">
    <property type="nucleotide sequence ID" value="NZ_SJPX01000006.1"/>
</dbReference>
<organism evidence="6 7">
    <name type="scientific">Rubripirellula reticaptiva</name>
    <dbReference type="NCBI Taxonomy" id="2528013"/>
    <lineage>
        <taxon>Bacteria</taxon>
        <taxon>Pseudomonadati</taxon>
        <taxon>Planctomycetota</taxon>
        <taxon>Planctomycetia</taxon>
        <taxon>Pirellulales</taxon>
        <taxon>Pirellulaceae</taxon>
        <taxon>Rubripirellula</taxon>
    </lineage>
</organism>
<feature type="modified residue" description="4-aspartylphosphate" evidence="3">
    <location>
        <position position="58"/>
    </location>
</feature>
<reference evidence="6 7" key="1">
    <citation type="submission" date="2019-02" db="EMBL/GenBank/DDBJ databases">
        <title>Deep-cultivation of Planctomycetes and their phenomic and genomic characterization uncovers novel biology.</title>
        <authorList>
            <person name="Wiegand S."/>
            <person name="Jogler M."/>
            <person name="Boedeker C."/>
            <person name="Pinto D."/>
            <person name="Vollmers J."/>
            <person name="Rivas-Marin E."/>
            <person name="Kohn T."/>
            <person name="Peeters S.H."/>
            <person name="Heuer A."/>
            <person name="Rast P."/>
            <person name="Oberbeckmann S."/>
            <person name="Bunk B."/>
            <person name="Jeske O."/>
            <person name="Meyerdierks A."/>
            <person name="Storesund J.E."/>
            <person name="Kallscheuer N."/>
            <person name="Luecker S."/>
            <person name="Lage O.M."/>
            <person name="Pohl T."/>
            <person name="Merkel B.J."/>
            <person name="Hornburger P."/>
            <person name="Mueller R.-W."/>
            <person name="Bruemmer F."/>
            <person name="Labrenz M."/>
            <person name="Spormann A.M."/>
            <person name="Op Den Camp H."/>
            <person name="Overmann J."/>
            <person name="Amann R."/>
            <person name="Jetten M.S.M."/>
            <person name="Mascher T."/>
            <person name="Medema M.H."/>
            <person name="Devos D.P."/>
            <person name="Kaster A.-K."/>
            <person name="Ovreas L."/>
            <person name="Rohde M."/>
            <person name="Galperin M.Y."/>
            <person name="Jogler C."/>
        </authorList>
    </citation>
    <scope>NUCLEOTIDE SEQUENCE [LARGE SCALE GENOMIC DNA]</scope>
    <source>
        <strain evidence="6 7">Poly59</strain>
    </source>
</reference>
<protein>
    <submittedName>
        <fullName evidence="6">Oxygen regulatory protein NreC</fullName>
    </submittedName>
</protein>
<dbReference type="GO" id="GO:0003677">
    <property type="term" value="F:DNA binding"/>
    <property type="evidence" value="ECO:0007669"/>
    <property type="project" value="UniProtKB-KW"/>
</dbReference>
<comment type="caution">
    <text evidence="6">The sequence shown here is derived from an EMBL/GenBank/DDBJ whole genome shotgun (WGS) entry which is preliminary data.</text>
</comment>
<dbReference type="Gene3D" id="3.40.50.2300">
    <property type="match status" value="1"/>
</dbReference>
<feature type="domain" description="Response regulatory" evidence="5">
    <location>
        <begin position="7"/>
        <end position="123"/>
    </location>
</feature>
<dbReference type="SMART" id="SM00448">
    <property type="entry name" value="REC"/>
    <property type="match status" value="1"/>
</dbReference>
<feature type="domain" description="HTH luxR-type" evidence="4">
    <location>
        <begin position="149"/>
        <end position="218"/>
    </location>
</feature>
<dbReference type="GO" id="GO:0000160">
    <property type="term" value="P:phosphorelay signal transduction system"/>
    <property type="evidence" value="ECO:0007669"/>
    <property type="project" value="InterPro"/>
</dbReference>
<dbReference type="PANTHER" id="PTHR43214">
    <property type="entry name" value="TWO-COMPONENT RESPONSE REGULATOR"/>
    <property type="match status" value="1"/>
</dbReference>
<dbReference type="SMART" id="SM00421">
    <property type="entry name" value="HTH_LUXR"/>
    <property type="match status" value="1"/>
</dbReference>
<dbReference type="CDD" id="cd06170">
    <property type="entry name" value="LuxR_C_like"/>
    <property type="match status" value="1"/>
</dbReference>
<evidence type="ECO:0000313" key="6">
    <source>
        <dbReference type="EMBL" id="TWU46656.1"/>
    </source>
</evidence>
<name>A0A5C6EGF5_9BACT</name>
<keyword evidence="2" id="KW-0238">DNA-binding</keyword>
<dbReference type="EMBL" id="SJPX01000006">
    <property type="protein sequence ID" value="TWU46656.1"/>
    <property type="molecule type" value="Genomic_DNA"/>
</dbReference>
<dbReference type="InterPro" id="IPR011006">
    <property type="entry name" value="CheY-like_superfamily"/>
</dbReference>
<dbReference type="SUPFAM" id="SSF52172">
    <property type="entry name" value="CheY-like"/>
    <property type="match status" value="1"/>
</dbReference>
<dbReference type="CDD" id="cd17535">
    <property type="entry name" value="REC_NarL-like"/>
    <property type="match status" value="1"/>
</dbReference>
<dbReference type="AlphaFoldDB" id="A0A5C6EGF5"/>
<dbReference type="Proteomes" id="UP000317977">
    <property type="component" value="Unassembled WGS sequence"/>
</dbReference>
<dbReference type="InterPro" id="IPR058245">
    <property type="entry name" value="NreC/VraR/RcsB-like_REC"/>
</dbReference>
<accession>A0A5C6EGF5</accession>
<evidence type="ECO:0000313" key="7">
    <source>
        <dbReference type="Proteomes" id="UP000317977"/>
    </source>
</evidence>
<dbReference type="SUPFAM" id="SSF46894">
    <property type="entry name" value="C-terminal effector domain of the bipartite response regulators"/>
    <property type="match status" value="1"/>
</dbReference>
<dbReference type="GO" id="GO:0006355">
    <property type="term" value="P:regulation of DNA-templated transcription"/>
    <property type="evidence" value="ECO:0007669"/>
    <property type="project" value="InterPro"/>
</dbReference>
<evidence type="ECO:0000259" key="5">
    <source>
        <dbReference type="PROSITE" id="PS50110"/>
    </source>
</evidence>
<proteinExistence type="predicted"/>
<gene>
    <name evidence="6" type="primary">nreC_3</name>
    <name evidence="6" type="ORF">Poly59_56290</name>
</gene>
<evidence type="ECO:0000259" key="4">
    <source>
        <dbReference type="PROSITE" id="PS50043"/>
    </source>
</evidence>
<keyword evidence="7" id="KW-1185">Reference proteome</keyword>